<dbReference type="GO" id="GO:0008757">
    <property type="term" value="F:S-adenosylmethionine-dependent methyltransferase activity"/>
    <property type="evidence" value="ECO:0007669"/>
    <property type="project" value="InterPro"/>
</dbReference>
<evidence type="ECO:0000313" key="2">
    <source>
        <dbReference type="EMBL" id="NYD32946.1"/>
    </source>
</evidence>
<dbReference type="PANTHER" id="PTHR43591:SF99">
    <property type="entry name" value="OS06G0646000 PROTEIN"/>
    <property type="match status" value="1"/>
</dbReference>
<dbReference type="RefSeq" id="WP_179729054.1">
    <property type="nucleotide sequence ID" value="NZ_BAABEF010000001.1"/>
</dbReference>
<dbReference type="PANTHER" id="PTHR43591">
    <property type="entry name" value="METHYLTRANSFERASE"/>
    <property type="match status" value="1"/>
</dbReference>
<name>A0A852RUQ2_9ACTN</name>
<evidence type="ECO:0000259" key="1">
    <source>
        <dbReference type="Pfam" id="PF08241"/>
    </source>
</evidence>
<sequence>MIRSALSHVPGLGGWSDDPLWASFYDWTVEHPTAGGALWRLGINSDLRRLYRAADEIGRQPAGSRVLDIPCGGGVALRGLRSGQGVEYVAGDIAQTMLDRTMRVAERRGVADQVVPRIADVGDLPFEDGSFDLVVTFTGLHCFPDPERAVVEMARVLRPGGVLTGSALLNDTGIRFEPLRRVGRVAGLLGPGCTSDDLEDWLAREGVADVVLERSGAIAYFRGVKRGDART</sequence>
<dbReference type="EMBL" id="JACCBF010000001">
    <property type="protein sequence ID" value="NYD32946.1"/>
    <property type="molecule type" value="Genomic_DNA"/>
</dbReference>
<keyword evidence="2" id="KW-0808">Transferase</keyword>
<dbReference type="Pfam" id="PF08241">
    <property type="entry name" value="Methyltransf_11"/>
    <property type="match status" value="1"/>
</dbReference>
<dbReference type="CDD" id="cd02440">
    <property type="entry name" value="AdoMet_MTases"/>
    <property type="match status" value="1"/>
</dbReference>
<evidence type="ECO:0000313" key="3">
    <source>
        <dbReference type="Proteomes" id="UP000582231"/>
    </source>
</evidence>
<dbReference type="Gene3D" id="3.40.50.150">
    <property type="entry name" value="Vaccinia Virus protein VP39"/>
    <property type="match status" value="1"/>
</dbReference>
<dbReference type="Proteomes" id="UP000582231">
    <property type="component" value="Unassembled WGS sequence"/>
</dbReference>
<feature type="domain" description="Methyltransferase type 11" evidence="1">
    <location>
        <begin position="67"/>
        <end position="163"/>
    </location>
</feature>
<dbReference type="SUPFAM" id="SSF53335">
    <property type="entry name" value="S-adenosyl-L-methionine-dependent methyltransferases"/>
    <property type="match status" value="1"/>
</dbReference>
<comment type="caution">
    <text evidence="2">The sequence shown here is derived from an EMBL/GenBank/DDBJ whole genome shotgun (WGS) entry which is preliminary data.</text>
</comment>
<accession>A0A852RUQ2</accession>
<dbReference type="InterPro" id="IPR029063">
    <property type="entry name" value="SAM-dependent_MTases_sf"/>
</dbReference>
<gene>
    <name evidence="2" type="ORF">BJ958_004492</name>
</gene>
<dbReference type="AlphaFoldDB" id="A0A852RUQ2"/>
<keyword evidence="3" id="KW-1185">Reference proteome</keyword>
<proteinExistence type="predicted"/>
<keyword evidence="2" id="KW-0489">Methyltransferase</keyword>
<reference evidence="2 3" key="1">
    <citation type="submission" date="2020-07" db="EMBL/GenBank/DDBJ databases">
        <title>Sequencing the genomes of 1000 actinobacteria strains.</title>
        <authorList>
            <person name="Klenk H.-P."/>
        </authorList>
    </citation>
    <scope>NUCLEOTIDE SEQUENCE [LARGE SCALE GENOMIC DNA]</scope>
    <source>
        <strain evidence="2 3">DSM 19082</strain>
    </source>
</reference>
<dbReference type="GO" id="GO:0032259">
    <property type="term" value="P:methylation"/>
    <property type="evidence" value="ECO:0007669"/>
    <property type="project" value="UniProtKB-KW"/>
</dbReference>
<dbReference type="InterPro" id="IPR013216">
    <property type="entry name" value="Methyltransf_11"/>
</dbReference>
<protein>
    <submittedName>
        <fullName evidence="2">SAM-dependent methyltransferase</fullName>
    </submittedName>
</protein>
<organism evidence="2 3">
    <name type="scientific">Nocardioides kongjuensis</name>
    <dbReference type="NCBI Taxonomy" id="349522"/>
    <lineage>
        <taxon>Bacteria</taxon>
        <taxon>Bacillati</taxon>
        <taxon>Actinomycetota</taxon>
        <taxon>Actinomycetes</taxon>
        <taxon>Propionibacteriales</taxon>
        <taxon>Nocardioidaceae</taxon>
        <taxon>Nocardioides</taxon>
    </lineage>
</organism>